<dbReference type="SUPFAM" id="SSF81343">
    <property type="entry name" value="Fumarate reductase respiratory complex transmembrane subunits"/>
    <property type="match status" value="1"/>
</dbReference>
<gene>
    <name evidence="16" type="ORF">SAMN05421721_10430</name>
</gene>
<evidence type="ECO:0000256" key="11">
    <source>
        <dbReference type="ARBA" id="ARBA00022982"/>
    </source>
</evidence>
<feature type="transmembrane region" description="Helical" evidence="15">
    <location>
        <begin position="57"/>
        <end position="78"/>
    </location>
</feature>
<dbReference type="Gene3D" id="1.20.1300.10">
    <property type="entry name" value="Fumarate reductase/succinate dehydrogenase, transmembrane subunit"/>
    <property type="match status" value="1"/>
</dbReference>
<evidence type="ECO:0000256" key="13">
    <source>
        <dbReference type="ARBA" id="ARBA00023004"/>
    </source>
</evidence>
<evidence type="ECO:0000256" key="14">
    <source>
        <dbReference type="ARBA" id="ARBA00023136"/>
    </source>
</evidence>
<dbReference type="GO" id="GO:0016020">
    <property type="term" value="C:membrane"/>
    <property type="evidence" value="ECO:0007669"/>
    <property type="project" value="UniProtKB-SubCell"/>
</dbReference>
<dbReference type="EMBL" id="FOUO01000004">
    <property type="protein sequence ID" value="SFM37745.1"/>
    <property type="molecule type" value="Genomic_DNA"/>
</dbReference>
<dbReference type="InterPro" id="IPR014312">
    <property type="entry name" value="Succ_DH_anchor"/>
</dbReference>
<evidence type="ECO:0000256" key="8">
    <source>
        <dbReference type="ARBA" id="ARBA00022617"/>
    </source>
</evidence>
<dbReference type="GO" id="GO:0020037">
    <property type="term" value="F:heme binding"/>
    <property type="evidence" value="ECO:0007669"/>
    <property type="project" value="InterPro"/>
</dbReference>
<keyword evidence="9 15" id="KW-0812">Transmembrane</keyword>
<keyword evidence="6" id="KW-0813">Transport</keyword>
<evidence type="ECO:0000256" key="2">
    <source>
        <dbReference type="ARBA" id="ARBA00004050"/>
    </source>
</evidence>
<proteinExistence type="predicted"/>
<comment type="subcellular location">
    <subcellularLocation>
        <location evidence="3">Membrane</location>
        <topology evidence="3">Multi-pass membrane protein</topology>
    </subcellularLocation>
</comment>
<comment type="function">
    <text evidence="2">Membrane-anchoring subunit of succinate dehydrogenase (SDH).</text>
</comment>
<evidence type="ECO:0000256" key="5">
    <source>
        <dbReference type="ARBA" id="ARBA00019425"/>
    </source>
</evidence>
<evidence type="ECO:0000256" key="15">
    <source>
        <dbReference type="SAM" id="Phobius"/>
    </source>
</evidence>
<dbReference type="Proteomes" id="UP000199556">
    <property type="component" value="Unassembled WGS sequence"/>
</dbReference>
<feature type="transmembrane region" description="Helical" evidence="15">
    <location>
        <begin position="99"/>
        <end position="125"/>
    </location>
</feature>
<evidence type="ECO:0000256" key="9">
    <source>
        <dbReference type="ARBA" id="ARBA00022692"/>
    </source>
</evidence>
<evidence type="ECO:0000256" key="10">
    <source>
        <dbReference type="ARBA" id="ARBA00022723"/>
    </source>
</evidence>
<dbReference type="STRING" id="195064.SAMN05421721_10430"/>
<dbReference type="Pfam" id="PF01127">
    <property type="entry name" value="Sdh_cyt"/>
    <property type="match status" value="1"/>
</dbReference>
<dbReference type="InterPro" id="IPR034804">
    <property type="entry name" value="SQR/QFR_C/D"/>
</dbReference>
<evidence type="ECO:0000256" key="1">
    <source>
        <dbReference type="ARBA" id="ARBA00001971"/>
    </source>
</evidence>
<evidence type="ECO:0000256" key="4">
    <source>
        <dbReference type="ARBA" id="ARBA00005163"/>
    </source>
</evidence>
<feature type="transmembrane region" description="Helical" evidence="15">
    <location>
        <begin position="32"/>
        <end position="51"/>
    </location>
</feature>
<dbReference type="CDD" id="cd03495">
    <property type="entry name" value="SQR_TypeC_SdhD_like"/>
    <property type="match status" value="1"/>
</dbReference>
<keyword evidence="13" id="KW-0408">Iron</keyword>
<accession>A0A1I4QDD5</accession>
<reference evidence="16 17" key="1">
    <citation type="submission" date="2016-10" db="EMBL/GenBank/DDBJ databases">
        <authorList>
            <person name="de Groot N.N."/>
        </authorList>
    </citation>
    <scope>NUCLEOTIDE SEQUENCE [LARGE SCALE GENOMIC DNA]</scope>
    <source>
        <strain evidence="16 17">DSM 4180</strain>
    </source>
</reference>
<comment type="cofactor">
    <cofactor evidence="1">
        <name>heme</name>
        <dbReference type="ChEBI" id="CHEBI:30413"/>
    </cofactor>
</comment>
<evidence type="ECO:0000256" key="6">
    <source>
        <dbReference type="ARBA" id="ARBA00022448"/>
    </source>
</evidence>
<comment type="pathway">
    <text evidence="4">Carbohydrate metabolism; tricarboxylic acid cycle.</text>
</comment>
<dbReference type="InterPro" id="IPR000701">
    <property type="entry name" value="SuccDH_FuR_B_TM-su"/>
</dbReference>
<dbReference type="AlphaFoldDB" id="A0A1I4QDD5"/>
<keyword evidence="8" id="KW-0349">Heme</keyword>
<sequence>MSSLRSPLGRARGWGSTGEGSHHWWVMRLSSVAMVPLMLWLMFSLAALAGADHATVTAWLAFPLNTALMILAVATLFFHANMGLQVIIEDYVHHAGLKFATLIAVKFALILLAVTGIVAIFRIAFGS</sequence>
<evidence type="ECO:0000313" key="17">
    <source>
        <dbReference type="Proteomes" id="UP000199556"/>
    </source>
</evidence>
<evidence type="ECO:0000256" key="3">
    <source>
        <dbReference type="ARBA" id="ARBA00004141"/>
    </source>
</evidence>
<keyword evidence="7" id="KW-0816">Tricarboxylic acid cycle</keyword>
<dbReference type="GO" id="GO:0046872">
    <property type="term" value="F:metal ion binding"/>
    <property type="evidence" value="ECO:0007669"/>
    <property type="project" value="UniProtKB-KW"/>
</dbReference>
<dbReference type="UniPathway" id="UPA00223"/>
<dbReference type="NCBIfam" id="TIGR02968">
    <property type="entry name" value="succ_dehyd_anc"/>
    <property type="match status" value="1"/>
</dbReference>
<dbReference type="OrthoDB" id="9809280at2"/>
<keyword evidence="14 15" id="KW-0472">Membrane</keyword>
<keyword evidence="12 15" id="KW-1133">Transmembrane helix</keyword>
<keyword evidence="10" id="KW-0479">Metal-binding</keyword>
<name>A0A1I4QDD5_ECTMO</name>
<dbReference type="GO" id="GO:0006099">
    <property type="term" value="P:tricarboxylic acid cycle"/>
    <property type="evidence" value="ECO:0007669"/>
    <property type="project" value="UniProtKB-UniPathway"/>
</dbReference>
<organism evidence="16 17">
    <name type="scientific">Ectothiorhodospira mobilis</name>
    <dbReference type="NCBI Taxonomy" id="195064"/>
    <lineage>
        <taxon>Bacteria</taxon>
        <taxon>Pseudomonadati</taxon>
        <taxon>Pseudomonadota</taxon>
        <taxon>Gammaproteobacteria</taxon>
        <taxon>Chromatiales</taxon>
        <taxon>Ectothiorhodospiraceae</taxon>
        <taxon>Ectothiorhodospira</taxon>
    </lineage>
</organism>
<evidence type="ECO:0000256" key="12">
    <source>
        <dbReference type="ARBA" id="ARBA00022989"/>
    </source>
</evidence>
<evidence type="ECO:0000256" key="7">
    <source>
        <dbReference type="ARBA" id="ARBA00022532"/>
    </source>
</evidence>
<keyword evidence="17" id="KW-1185">Reference proteome</keyword>
<dbReference type="RefSeq" id="WP_090483947.1">
    <property type="nucleotide sequence ID" value="NZ_FOUO01000004.1"/>
</dbReference>
<protein>
    <recommendedName>
        <fullName evidence="5">Succinate dehydrogenase hydrophobic membrane anchor subunit</fullName>
    </recommendedName>
</protein>
<keyword evidence="11" id="KW-0249">Electron transport</keyword>
<evidence type="ECO:0000313" key="16">
    <source>
        <dbReference type="EMBL" id="SFM37745.1"/>
    </source>
</evidence>